<evidence type="ECO:0000256" key="1">
    <source>
        <dbReference type="SAM" id="MobiDB-lite"/>
    </source>
</evidence>
<dbReference type="AlphaFoldDB" id="A0A2T6ZQ34"/>
<dbReference type="EMBL" id="NESQ01000148">
    <property type="protein sequence ID" value="PUU77608.1"/>
    <property type="molecule type" value="Genomic_DNA"/>
</dbReference>
<feature type="region of interest" description="Disordered" evidence="1">
    <location>
        <begin position="54"/>
        <end position="73"/>
    </location>
</feature>
<protein>
    <submittedName>
        <fullName evidence="2">Uncharacterized protein</fullName>
    </submittedName>
</protein>
<dbReference type="Proteomes" id="UP000244722">
    <property type="component" value="Unassembled WGS sequence"/>
</dbReference>
<evidence type="ECO:0000313" key="2">
    <source>
        <dbReference type="EMBL" id="PUU77608.1"/>
    </source>
</evidence>
<gene>
    <name evidence="2" type="ORF">B9Z19DRAFT_1085993</name>
</gene>
<keyword evidence="3" id="KW-1185">Reference proteome</keyword>
<proteinExistence type="predicted"/>
<name>A0A2T6ZQ34_TUBBO</name>
<sequence length="92" mass="10748">MCVCMCVHAYMYVYMYVCTHLYVYVRSCMLDLLLTTILSKVNYGPSASPKFILRKREGKEKEKKKRKEKKKELAPIVPAGDRTVLYRAVLVH</sequence>
<comment type="caution">
    <text evidence="2">The sequence shown here is derived from an EMBL/GenBank/DDBJ whole genome shotgun (WGS) entry which is preliminary data.</text>
</comment>
<reference evidence="2 3" key="1">
    <citation type="submission" date="2017-04" db="EMBL/GenBank/DDBJ databases">
        <title>Draft genome sequence of Tuber borchii Vittad., a whitish edible truffle.</title>
        <authorList>
            <consortium name="DOE Joint Genome Institute"/>
            <person name="Murat C."/>
            <person name="Kuo A."/>
            <person name="Barry K.W."/>
            <person name="Clum A."/>
            <person name="Dockter R.B."/>
            <person name="Fauchery L."/>
            <person name="Iotti M."/>
            <person name="Kohler A."/>
            <person name="Labutti K."/>
            <person name="Lindquist E.A."/>
            <person name="Lipzen A."/>
            <person name="Ohm R.A."/>
            <person name="Wang M."/>
            <person name="Grigoriev I.V."/>
            <person name="Zambonelli A."/>
            <person name="Martin F.M."/>
        </authorList>
    </citation>
    <scope>NUCLEOTIDE SEQUENCE [LARGE SCALE GENOMIC DNA]</scope>
    <source>
        <strain evidence="2 3">Tbo3840</strain>
    </source>
</reference>
<organism evidence="2 3">
    <name type="scientific">Tuber borchii</name>
    <name type="common">White truffle</name>
    <dbReference type="NCBI Taxonomy" id="42251"/>
    <lineage>
        <taxon>Eukaryota</taxon>
        <taxon>Fungi</taxon>
        <taxon>Dikarya</taxon>
        <taxon>Ascomycota</taxon>
        <taxon>Pezizomycotina</taxon>
        <taxon>Pezizomycetes</taxon>
        <taxon>Pezizales</taxon>
        <taxon>Tuberaceae</taxon>
        <taxon>Tuber</taxon>
    </lineage>
</organism>
<accession>A0A2T6ZQ34</accession>
<evidence type="ECO:0000313" key="3">
    <source>
        <dbReference type="Proteomes" id="UP000244722"/>
    </source>
</evidence>